<comment type="caution">
    <text evidence="2">The sequence shown here is derived from an EMBL/GenBank/DDBJ whole genome shotgun (WGS) entry which is preliminary data.</text>
</comment>
<dbReference type="AlphaFoldDB" id="A0A2J8A993"/>
<sequence>MFGTDTAYRGSSVEKYRGGPPLGQQPRQRAVGVHQRLHVAVHLDHAVRHAQRHSCSRQSFRRAAAWELQGPVASWSGGKVAELRVRNRILVRHCLEHPATLVVVDGPVRRIVRHHNATAAVLGLLARRGCCRPLGGGGTLSRPLAAQVEMGSAAARASSVCRTGPSPASSAAGPTDSSSVSPCIGSRRTATRYGAAGSHSAAASQTARGGASRGATDGAAAASDAAATVAFGAAAATIGAVAGDPLRMKTVTASPGAAACDNS</sequence>
<accession>A0A2J8A993</accession>
<evidence type="ECO:0000313" key="2">
    <source>
        <dbReference type="EMBL" id="PNH09102.1"/>
    </source>
</evidence>
<evidence type="ECO:0000256" key="1">
    <source>
        <dbReference type="SAM" id="MobiDB-lite"/>
    </source>
</evidence>
<organism evidence="2 3">
    <name type="scientific">Tetrabaena socialis</name>
    <dbReference type="NCBI Taxonomy" id="47790"/>
    <lineage>
        <taxon>Eukaryota</taxon>
        <taxon>Viridiplantae</taxon>
        <taxon>Chlorophyta</taxon>
        <taxon>core chlorophytes</taxon>
        <taxon>Chlorophyceae</taxon>
        <taxon>CS clade</taxon>
        <taxon>Chlamydomonadales</taxon>
        <taxon>Tetrabaenaceae</taxon>
        <taxon>Tetrabaena</taxon>
    </lineage>
</organism>
<proteinExistence type="predicted"/>
<feature type="region of interest" description="Disordered" evidence="1">
    <location>
        <begin position="1"/>
        <end position="31"/>
    </location>
</feature>
<dbReference type="Proteomes" id="UP000236333">
    <property type="component" value="Unassembled WGS sequence"/>
</dbReference>
<feature type="compositionally biased region" description="Low complexity" evidence="1">
    <location>
        <begin position="194"/>
        <end position="216"/>
    </location>
</feature>
<reference evidence="2 3" key="1">
    <citation type="journal article" date="2017" name="Mol. Biol. Evol.">
        <title>The 4-celled Tetrabaena socialis nuclear genome reveals the essential components for genetic control of cell number at the origin of multicellularity in the volvocine lineage.</title>
        <authorList>
            <person name="Featherston J."/>
            <person name="Arakaki Y."/>
            <person name="Hanschen E.R."/>
            <person name="Ferris P.J."/>
            <person name="Michod R.E."/>
            <person name="Olson B.J.S.C."/>
            <person name="Nozaki H."/>
            <person name="Durand P.M."/>
        </authorList>
    </citation>
    <scope>NUCLEOTIDE SEQUENCE [LARGE SCALE GENOMIC DNA]</scope>
    <source>
        <strain evidence="2 3">NIES-571</strain>
    </source>
</reference>
<keyword evidence="3" id="KW-1185">Reference proteome</keyword>
<dbReference type="EMBL" id="PGGS01000104">
    <property type="protein sequence ID" value="PNH09102.1"/>
    <property type="molecule type" value="Genomic_DNA"/>
</dbReference>
<feature type="region of interest" description="Disordered" evidence="1">
    <location>
        <begin position="160"/>
        <end position="216"/>
    </location>
</feature>
<evidence type="ECO:0000313" key="3">
    <source>
        <dbReference type="Proteomes" id="UP000236333"/>
    </source>
</evidence>
<gene>
    <name evidence="2" type="ORF">TSOC_004305</name>
</gene>
<name>A0A2J8A993_9CHLO</name>
<protein>
    <submittedName>
        <fullName evidence="2">Uncharacterized protein</fullName>
    </submittedName>
</protein>